<dbReference type="GO" id="GO:0044614">
    <property type="term" value="C:nuclear pore cytoplasmic filaments"/>
    <property type="evidence" value="ECO:0007669"/>
    <property type="project" value="TreeGrafter"/>
</dbReference>
<accession>A0AAE2CMY0</accession>
<dbReference type="InterPro" id="IPR012476">
    <property type="entry name" value="GLE1"/>
</dbReference>
<dbReference type="Gene3D" id="1.25.40.510">
    <property type="entry name" value="GLE1-like"/>
    <property type="match status" value="1"/>
</dbReference>
<dbReference type="InterPro" id="IPR038506">
    <property type="entry name" value="GLE1-like_sf"/>
</dbReference>
<evidence type="ECO:0000256" key="1">
    <source>
        <dbReference type="ARBA" id="ARBA00004567"/>
    </source>
</evidence>
<evidence type="ECO:0000256" key="6">
    <source>
        <dbReference type="ARBA" id="ARBA00023010"/>
    </source>
</evidence>
<dbReference type="AlphaFoldDB" id="A0AAE2CMY0"/>
<evidence type="ECO:0000256" key="8">
    <source>
        <dbReference type="ARBA" id="ARBA00023242"/>
    </source>
</evidence>
<sequence>MVLREVEPFVSLSSQPSVVPLPLLVVGVAVPFLQASSIQSSIAKDTYFKAIGYEAENGSIKGIGDYVERLSCYMKLYGAIVQTEEVGDFQNLHGIREDWAWLGRFLNSLPANLYTTVALHSFLEMVGFSLYRRYRNQFEKLVNIVARDFVNALKEGGSESWSAKLSKVEMSIQDYIESNQFKKEPNGLQLSGHLVSNHFY</sequence>
<name>A0AAE2CMY0_9LAMI</name>
<dbReference type="GO" id="GO:0005737">
    <property type="term" value="C:cytoplasm"/>
    <property type="evidence" value="ECO:0007669"/>
    <property type="project" value="TreeGrafter"/>
</dbReference>
<keyword evidence="8" id="KW-0539">Nucleus</keyword>
<dbReference type="GO" id="GO:0005543">
    <property type="term" value="F:phospholipid binding"/>
    <property type="evidence" value="ECO:0007669"/>
    <property type="project" value="TreeGrafter"/>
</dbReference>
<dbReference type="PANTHER" id="PTHR12960:SF0">
    <property type="entry name" value="MRNA EXPORT FACTOR GLE1"/>
    <property type="match status" value="1"/>
</dbReference>
<keyword evidence="4" id="KW-0509">mRNA transport</keyword>
<gene>
    <name evidence="11" type="ORF">Salat_1579200</name>
</gene>
<reference evidence="11" key="2">
    <citation type="journal article" date="2024" name="Plant">
        <title>Genomic evolution and insights into agronomic trait innovations of Sesamum species.</title>
        <authorList>
            <person name="Miao H."/>
            <person name="Wang L."/>
            <person name="Qu L."/>
            <person name="Liu H."/>
            <person name="Sun Y."/>
            <person name="Le M."/>
            <person name="Wang Q."/>
            <person name="Wei S."/>
            <person name="Zheng Y."/>
            <person name="Lin W."/>
            <person name="Duan Y."/>
            <person name="Cao H."/>
            <person name="Xiong S."/>
            <person name="Wang X."/>
            <person name="Wei L."/>
            <person name="Li C."/>
            <person name="Ma Q."/>
            <person name="Ju M."/>
            <person name="Zhao R."/>
            <person name="Li G."/>
            <person name="Mu C."/>
            <person name="Tian Q."/>
            <person name="Mei H."/>
            <person name="Zhang T."/>
            <person name="Gao T."/>
            <person name="Zhang H."/>
        </authorList>
    </citation>
    <scope>NUCLEOTIDE SEQUENCE</scope>
    <source>
        <strain evidence="11">3651</strain>
    </source>
</reference>
<evidence type="ECO:0000313" key="11">
    <source>
        <dbReference type="EMBL" id="KAK4428102.1"/>
    </source>
</evidence>
<evidence type="ECO:0000313" key="12">
    <source>
        <dbReference type="Proteomes" id="UP001293254"/>
    </source>
</evidence>
<dbReference type="GO" id="GO:0000822">
    <property type="term" value="F:inositol hexakisphosphate binding"/>
    <property type="evidence" value="ECO:0007669"/>
    <property type="project" value="TreeGrafter"/>
</dbReference>
<comment type="similarity">
    <text evidence="2">Belongs to the GLE1 family.</text>
</comment>
<dbReference type="GO" id="GO:0016973">
    <property type="term" value="P:poly(A)+ mRNA export from nucleus"/>
    <property type="evidence" value="ECO:0007669"/>
    <property type="project" value="InterPro"/>
</dbReference>
<dbReference type="PANTHER" id="PTHR12960">
    <property type="entry name" value="GLE-1-RELATED"/>
    <property type="match status" value="1"/>
</dbReference>
<evidence type="ECO:0000256" key="7">
    <source>
        <dbReference type="ARBA" id="ARBA00023132"/>
    </source>
</evidence>
<reference evidence="11" key="1">
    <citation type="submission" date="2020-06" db="EMBL/GenBank/DDBJ databases">
        <authorList>
            <person name="Li T."/>
            <person name="Hu X."/>
            <person name="Zhang T."/>
            <person name="Song X."/>
            <person name="Zhang H."/>
            <person name="Dai N."/>
            <person name="Sheng W."/>
            <person name="Hou X."/>
            <person name="Wei L."/>
        </authorList>
    </citation>
    <scope>NUCLEOTIDE SEQUENCE</scope>
    <source>
        <strain evidence="11">3651</strain>
        <tissue evidence="11">Leaf</tissue>
    </source>
</reference>
<evidence type="ECO:0000256" key="2">
    <source>
        <dbReference type="ARBA" id="ARBA00011056"/>
    </source>
</evidence>
<evidence type="ECO:0000256" key="5">
    <source>
        <dbReference type="ARBA" id="ARBA00022927"/>
    </source>
</evidence>
<dbReference type="EMBL" id="JACGWO010000005">
    <property type="protein sequence ID" value="KAK4428102.1"/>
    <property type="molecule type" value="Genomic_DNA"/>
</dbReference>
<protein>
    <recommendedName>
        <fullName evidence="9">mRNA export factor GLE1</fullName>
    </recommendedName>
    <alternativeName>
        <fullName evidence="10">Nucleoporin GLE1</fullName>
    </alternativeName>
</protein>
<keyword evidence="7" id="KW-0906">Nuclear pore complex</keyword>
<comment type="subcellular location">
    <subcellularLocation>
        <location evidence="1">Nucleus</location>
        <location evidence="1">Nuclear pore complex</location>
    </subcellularLocation>
</comment>
<evidence type="ECO:0000256" key="9">
    <source>
        <dbReference type="ARBA" id="ARBA00026227"/>
    </source>
</evidence>
<evidence type="ECO:0000256" key="3">
    <source>
        <dbReference type="ARBA" id="ARBA00022448"/>
    </source>
</evidence>
<dbReference type="GO" id="GO:0015031">
    <property type="term" value="P:protein transport"/>
    <property type="evidence" value="ECO:0007669"/>
    <property type="project" value="UniProtKB-KW"/>
</dbReference>
<dbReference type="Proteomes" id="UP001293254">
    <property type="component" value="Unassembled WGS sequence"/>
</dbReference>
<dbReference type="GO" id="GO:0031369">
    <property type="term" value="F:translation initiation factor binding"/>
    <property type="evidence" value="ECO:0007669"/>
    <property type="project" value="TreeGrafter"/>
</dbReference>
<proteinExistence type="inferred from homology"/>
<dbReference type="Pfam" id="PF07817">
    <property type="entry name" value="GLE1"/>
    <property type="match status" value="1"/>
</dbReference>
<organism evidence="11 12">
    <name type="scientific">Sesamum alatum</name>
    <dbReference type="NCBI Taxonomy" id="300844"/>
    <lineage>
        <taxon>Eukaryota</taxon>
        <taxon>Viridiplantae</taxon>
        <taxon>Streptophyta</taxon>
        <taxon>Embryophyta</taxon>
        <taxon>Tracheophyta</taxon>
        <taxon>Spermatophyta</taxon>
        <taxon>Magnoliopsida</taxon>
        <taxon>eudicotyledons</taxon>
        <taxon>Gunneridae</taxon>
        <taxon>Pentapetalae</taxon>
        <taxon>asterids</taxon>
        <taxon>lamiids</taxon>
        <taxon>Lamiales</taxon>
        <taxon>Pedaliaceae</taxon>
        <taxon>Sesamum</taxon>
    </lineage>
</organism>
<keyword evidence="3" id="KW-0813">Transport</keyword>
<keyword evidence="6" id="KW-0811">Translocation</keyword>
<keyword evidence="5" id="KW-0653">Protein transport</keyword>
<evidence type="ECO:0000256" key="10">
    <source>
        <dbReference type="ARBA" id="ARBA00029983"/>
    </source>
</evidence>
<evidence type="ECO:0000256" key="4">
    <source>
        <dbReference type="ARBA" id="ARBA00022816"/>
    </source>
</evidence>
<keyword evidence="12" id="KW-1185">Reference proteome</keyword>
<comment type="caution">
    <text evidence="11">The sequence shown here is derived from an EMBL/GenBank/DDBJ whole genome shotgun (WGS) entry which is preliminary data.</text>
</comment>